<organism evidence="6 7">
    <name type="scientific">Sporothrix stenoceras</name>
    <dbReference type="NCBI Taxonomy" id="5173"/>
    <lineage>
        <taxon>Eukaryota</taxon>
        <taxon>Fungi</taxon>
        <taxon>Dikarya</taxon>
        <taxon>Ascomycota</taxon>
        <taxon>Pezizomycotina</taxon>
        <taxon>Sordariomycetes</taxon>
        <taxon>Sordariomycetidae</taxon>
        <taxon>Ophiostomatales</taxon>
        <taxon>Ophiostomataceae</taxon>
        <taxon>Sporothrix</taxon>
    </lineage>
</organism>
<name>A0ABR3Z8L3_9PEZI</name>
<protein>
    <recommendedName>
        <fullName evidence="2">RNA polymerase II holoenzyme cyclin-like subunit</fullName>
    </recommendedName>
</protein>
<feature type="compositionally biased region" description="Basic and acidic residues" evidence="4">
    <location>
        <begin position="558"/>
        <end position="581"/>
    </location>
</feature>
<dbReference type="InterPro" id="IPR013763">
    <property type="entry name" value="Cyclin-like_dom"/>
</dbReference>
<feature type="compositionally biased region" description="Low complexity" evidence="4">
    <location>
        <begin position="526"/>
        <end position="538"/>
    </location>
</feature>
<evidence type="ECO:0000256" key="3">
    <source>
        <dbReference type="RuleBase" id="RU000383"/>
    </source>
</evidence>
<feature type="domain" description="Cyclin-like" evidence="5">
    <location>
        <begin position="312"/>
        <end position="394"/>
    </location>
</feature>
<feature type="compositionally biased region" description="Low complexity" evidence="4">
    <location>
        <begin position="22"/>
        <end position="34"/>
    </location>
</feature>
<evidence type="ECO:0000256" key="4">
    <source>
        <dbReference type="SAM" id="MobiDB-lite"/>
    </source>
</evidence>
<dbReference type="Pfam" id="PF00134">
    <property type="entry name" value="Cyclin_N"/>
    <property type="match status" value="1"/>
</dbReference>
<accession>A0ABR3Z8L3</accession>
<comment type="similarity">
    <text evidence="1">Belongs to the cyclin family. Cyclin C subfamily.</text>
</comment>
<sequence length="619" mass="68976">MASMYRAPREAYQPPPIPQPSRPQGAPPSSTTAPSIPPAVPNAPNVPSSASTMDRQSQSQSQSPSSTRRRDVPPAVPSPPTHSSRNSPPHRPLSRRSASPRREAVIHHHQQNHQSHQSHNNATLQPHTSQPRQSTASPAHRSNGNNNNNQPPFANQWFFTDDELASTPSVLAGITPADERERRSKGVNFIYQSGIAVRPHPLPQMTLYVAAIFFHRFYMRTSMLEEKGGIHHYKIAATAMFLANKTEENCFKTKNIIIAVAKVAQKNMDLIVDEQSKEYWRWRDVILTYEELMLETLTFDLVVANPYDQLWSQLRKINQLGTKPVREAAWSFLNDSALTQLPLALDASDLAAASIFFASIATGETVDDVHGRPWWQYLRADEKRITRATHTMVKFYTDNPLQKKQTNGRIAQGSPVFQLEATRRPHELAHLNCQSLNHNSTAANGDGGHSKTSRDVTPLELDQKQSQPTTQSQPTQSQSQTQTQTQNLPSTAATSVPGRDSTGPGDSDVALKVAANDLDHHPSQYGNGNSNGASNGNADRLAPNGNSNGDSSSRKRKSVEPDDRHDRYRDRDDHRERDHDRDHRRHSIEEGEYNSSSSPRPAKRARRTSEGEVSEEGER</sequence>
<dbReference type="InterPro" id="IPR036915">
    <property type="entry name" value="Cyclin-like_sf"/>
</dbReference>
<feature type="domain" description="Cyclin-like" evidence="5">
    <location>
        <begin position="188"/>
        <end position="295"/>
    </location>
</feature>
<feature type="compositionally biased region" description="Low complexity" evidence="4">
    <location>
        <begin position="42"/>
        <end position="66"/>
    </location>
</feature>
<feature type="region of interest" description="Disordered" evidence="4">
    <location>
        <begin position="437"/>
        <end position="619"/>
    </location>
</feature>
<keyword evidence="7" id="KW-1185">Reference proteome</keyword>
<proteinExistence type="inferred from homology"/>
<dbReference type="InterPro" id="IPR043198">
    <property type="entry name" value="Cyclin/Ssn8"/>
</dbReference>
<keyword evidence="3" id="KW-0195">Cyclin</keyword>
<dbReference type="EMBL" id="JAWCUI010000022">
    <property type="protein sequence ID" value="KAL1896587.1"/>
    <property type="molecule type" value="Genomic_DNA"/>
</dbReference>
<dbReference type="InterPro" id="IPR006671">
    <property type="entry name" value="Cyclin_N"/>
</dbReference>
<dbReference type="SMART" id="SM00385">
    <property type="entry name" value="CYCLIN"/>
    <property type="match status" value="2"/>
</dbReference>
<dbReference type="Proteomes" id="UP001583186">
    <property type="component" value="Unassembled WGS sequence"/>
</dbReference>
<feature type="compositionally biased region" description="Polar residues" evidence="4">
    <location>
        <begin position="122"/>
        <end position="142"/>
    </location>
</feature>
<evidence type="ECO:0000313" key="7">
    <source>
        <dbReference type="Proteomes" id="UP001583186"/>
    </source>
</evidence>
<evidence type="ECO:0000256" key="2">
    <source>
        <dbReference type="ARBA" id="ARBA00014912"/>
    </source>
</evidence>
<feature type="compositionally biased region" description="Low complexity" evidence="4">
    <location>
        <begin position="465"/>
        <end position="486"/>
    </location>
</feature>
<dbReference type="PANTHER" id="PTHR10026">
    <property type="entry name" value="CYCLIN"/>
    <property type="match status" value="1"/>
</dbReference>
<reference evidence="6 7" key="1">
    <citation type="journal article" date="2024" name="IMA Fungus">
        <title>IMA Genome - F19 : A genome assembly and annotation guide to empower mycologists, including annotated draft genome sequences of Ceratocystis pirilliformis, Diaporthe australafricana, Fusarium ophioides, Paecilomyces lecythidis, and Sporothrix stenoceras.</title>
        <authorList>
            <person name="Aylward J."/>
            <person name="Wilson A.M."/>
            <person name="Visagie C.M."/>
            <person name="Spraker J."/>
            <person name="Barnes I."/>
            <person name="Buitendag C."/>
            <person name="Ceriani C."/>
            <person name="Del Mar Angel L."/>
            <person name="du Plessis D."/>
            <person name="Fuchs T."/>
            <person name="Gasser K."/>
            <person name="Kramer D."/>
            <person name="Li W."/>
            <person name="Munsamy K."/>
            <person name="Piso A."/>
            <person name="Price J.L."/>
            <person name="Sonnekus B."/>
            <person name="Thomas C."/>
            <person name="van der Nest A."/>
            <person name="van Dijk A."/>
            <person name="van Heerden A."/>
            <person name="van Vuuren N."/>
            <person name="Yilmaz N."/>
            <person name="Duong T.A."/>
            <person name="van der Merwe N.A."/>
            <person name="Wingfield M.J."/>
            <person name="Wingfield B.D."/>
        </authorList>
    </citation>
    <scope>NUCLEOTIDE SEQUENCE [LARGE SCALE GENOMIC DNA]</scope>
    <source>
        <strain evidence="6 7">CMW 5346</strain>
    </source>
</reference>
<gene>
    <name evidence="6" type="ORF">Sste5346_004621</name>
</gene>
<dbReference type="Gene3D" id="1.10.472.10">
    <property type="entry name" value="Cyclin-like"/>
    <property type="match status" value="2"/>
</dbReference>
<evidence type="ECO:0000259" key="5">
    <source>
        <dbReference type="SMART" id="SM00385"/>
    </source>
</evidence>
<evidence type="ECO:0000313" key="6">
    <source>
        <dbReference type="EMBL" id="KAL1896587.1"/>
    </source>
</evidence>
<comment type="caution">
    <text evidence="6">The sequence shown here is derived from an EMBL/GenBank/DDBJ whole genome shotgun (WGS) entry which is preliminary data.</text>
</comment>
<dbReference type="SUPFAM" id="SSF47954">
    <property type="entry name" value="Cyclin-like"/>
    <property type="match status" value="2"/>
</dbReference>
<feature type="region of interest" description="Disordered" evidence="4">
    <location>
        <begin position="1"/>
        <end position="155"/>
    </location>
</feature>
<evidence type="ECO:0000256" key="1">
    <source>
        <dbReference type="ARBA" id="ARBA00008638"/>
    </source>
</evidence>
<feature type="compositionally biased region" description="Low complexity" evidence="4">
    <location>
        <begin position="112"/>
        <end position="121"/>
    </location>
</feature>